<dbReference type="EMBL" id="KZ107838">
    <property type="protein sequence ID" value="OSS54549.1"/>
    <property type="molecule type" value="Genomic_DNA"/>
</dbReference>
<organism evidence="1 2">
    <name type="scientific">Epicoccum nigrum</name>
    <name type="common">Soil fungus</name>
    <name type="synonym">Epicoccum purpurascens</name>
    <dbReference type="NCBI Taxonomy" id="105696"/>
    <lineage>
        <taxon>Eukaryota</taxon>
        <taxon>Fungi</taxon>
        <taxon>Dikarya</taxon>
        <taxon>Ascomycota</taxon>
        <taxon>Pezizomycotina</taxon>
        <taxon>Dothideomycetes</taxon>
        <taxon>Pleosporomycetidae</taxon>
        <taxon>Pleosporales</taxon>
        <taxon>Pleosporineae</taxon>
        <taxon>Didymellaceae</taxon>
        <taxon>Epicoccum</taxon>
    </lineage>
</organism>
<sequence>MTDRQLTNYAKLLLRDGPPDGFLMSNRSIVDAVYGCTRQTKGHKLDDTRIPYHRGNESSYRYQNACFRQISQCARPMHPVHARAAEPPLPASLHVSVIDFDIRAAHRLRIAQAYAFDKHATMHLHCLQASQLTESLTR</sequence>
<accession>A0A1Y2MFJ1</accession>
<dbReference type="AlphaFoldDB" id="A0A1Y2MFJ1"/>
<dbReference type="Proteomes" id="UP000193240">
    <property type="component" value="Unassembled WGS sequence"/>
</dbReference>
<protein>
    <submittedName>
        <fullName evidence="1">Uncharacterized protein</fullName>
    </submittedName>
</protein>
<evidence type="ECO:0000313" key="1">
    <source>
        <dbReference type="EMBL" id="OSS54549.1"/>
    </source>
</evidence>
<evidence type="ECO:0000313" key="2">
    <source>
        <dbReference type="Proteomes" id="UP000193240"/>
    </source>
</evidence>
<name>A0A1Y2MFJ1_EPING</name>
<reference evidence="1 2" key="1">
    <citation type="journal article" date="2017" name="Genome Announc.">
        <title>Genome sequence of the saprophytic ascomycete Epicoccum nigrum ICMP 19927 strain isolated from New Zealand.</title>
        <authorList>
            <person name="Fokin M."/>
            <person name="Fleetwood D."/>
            <person name="Weir B.S."/>
            <person name="Villas-Boas S.G."/>
        </authorList>
    </citation>
    <scope>NUCLEOTIDE SEQUENCE [LARGE SCALE GENOMIC DNA]</scope>
    <source>
        <strain evidence="1 2">ICMP 19927</strain>
    </source>
</reference>
<dbReference type="InParanoid" id="A0A1Y2MFJ1"/>
<gene>
    <name evidence="1" type="ORF">B5807_01062</name>
</gene>
<proteinExistence type="predicted"/>
<keyword evidence="2" id="KW-1185">Reference proteome</keyword>